<dbReference type="Pfam" id="PF00069">
    <property type="entry name" value="Pkinase"/>
    <property type="match status" value="1"/>
</dbReference>
<dbReference type="GO" id="GO:0005524">
    <property type="term" value="F:ATP binding"/>
    <property type="evidence" value="ECO:0007669"/>
    <property type="project" value="InterPro"/>
</dbReference>
<evidence type="ECO:0000313" key="6">
    <source>
        <dbReference type="EMBL" id="CAD8081248.1"/>
    </source>
</evidence>
<sequence>MGNQCCGNQPINRDANEQAFAQAIPVRLQQKLKPESQRFHQVLISSGENDKKDIFSNERQQDFILNLKPYSHLATNDSVVVSIRVVCHDYSYKDELDWYIDESVIIDPNCFETSLLRVIDKKTGNKYTLRVINFNDYEDYEFKQALYQIYIMQLIGNKCKNLIYLHDCYILENEDKEYSKGSIILLMEYCDSTLHEIISFRKFHNWQWTSDEIRHVFGELAQALGQLEQLNITHRDLRPHNIWYCSQSKTYKIGGFEEAKLVKKPQTLHNQLSLNNLGINIQQENEELLNTIRGVPDYLPPEVQKYVDASGAQTVGRYNPFLADVYQLGLNILMMDQLEVNFESSELRNVVRKLNNQRNGSRGTSNDYHDVLKLMLVGDESSRLTPAELSLFTKSYLSEIPLNEDNLVESMKYKKKYAGIESTKVYQLIAVAYYDLFEWEKWLEKMEEILVTYENAKDDLHAAEVLFDIANGFIDINNLTSAQDYFIKASILYNEIGHQLREQNKLNEALDNYERALDCIRKAHNGDDSYEGALLLENLANGYRLQGNLTRARSFLEEACRITEQEKGSDSLEFAKMSINLGKVHSLLGDYKHALKKVKKGLRVTEGHASGHQNLQQSMLSYNNQNQQLQNSALLLKAQGLTMLGEIQRLKGSLGKAKKNIEEALAIREKIQGSGNLEVASTIEVLGNVFFEMEDYHQAKSQYEKALVIKKSKLGDTHVEVALTLNNIGNSCKHLEEYDKSQKFFADALVILKQSQSGDDHPLVATTYGNLGILLKQIGNIQSAQQCLTKCIQILDKTLPKNHPDSLFYREQLQEIQQ</sequence>
<keyword evidence="4" id="KW-0175">Coiled coil</keyword>
<dbReference type="Pfam" id="PF13424">
    <property type="entry name" value="TPR_12"/>
    <property type="match status" value="3"/>
</dbReference>
<dbReference type="AlphaFoldDB" id="A0A8S1MLD4"/>
<dbReference type="PANTHER" id="PTHR45641">
    <property type="entry name" value="TETRATRICOPEPTIDE REPEAT PROTEIN (AFU_ORTHOLOGUE AFUA_6G03870)"/>
    <property type="match status" value="1"/>
</dbReference>
<evidence type="ECO:0000256" key="1">
    <source>
        <dbReference type="ARBA" id="ARBA00022737"/>
    </source>
</evidence>
<feature type="repeat" description="TPR" evidence="3">
    <location>
        <begin position="680"/>
        <end position="713"/>
    </location>
</feature>
<dbReference type="PANTHER" id="PTHR45641:SF19">
    <property type="entry name" value="NEPHROCYSTIN-3"/>
    <property type="match status" value="1"/>
</dbReference>
<keyword evidence="2 3" id="KW-0802">TPR repeat</keyword>
<evidence type="ECO:0000256" key="4">
    <source>
        <dbReference type="SAM" id="Coils"/>
    </source>
</evidence>
<dbReference type="PROSITE" id="PS50011">
    <property type="entry name" value="PROTEIN_KINASE_DOM"/>
    <property type="match status" value="1"/>
</dbReference>
<dbReference type="InterPro" id="IPR019734">
    <property type="entry name" value="TPR_rpt"/>
</dbReference>
<dbReference type="GO" id="GO:0004672">
    <property type="term" value="F:protein kinase activity"/>
    <property type="evidence" value="ECO:0007669"/>
    <property type="project" value="InterPro"/>
</dbReference>
<evidence type="ECO:0000256" key="3">
    <source>
        <dbReference type="PROSITE-ProRule" id="PRU00339"/>
    </source>
</evidence>
<evidence type="ECO:0000256" key="2">
    <source>
        <dbReference type="ARBA" id="ARBA00022803"/>
    </source>
</evidence>
<dbReference type="OMA" id="RALDCIR"/>
<feature type="domain" description="Protein kinase" evidence="5">
    <location>
        <begin position="100"/>
        <end position="397"/>
    </location>
</feature>
<feature type="coiled-coil region" evidence="4">
    <location>
        <begin position="612"/>
        <end position="667"/>
    </location>
</feature>
<name>A0A8S1MLD4_PARPR</name>
<proteinExistence type="predicted"/>
<dbReference type="EMBL" id="CAJJDM010000067">
    <property type="protein sequence ID" value="CAD8081248.1"/>
    <property type="molecule type" value="Genomic_DNA"/>
</dbReference>
<protein>
    <recommendedName>
        <fullName evidence="5">Protein kinase domain-containing protein</fullName>
    </recommendedName>
</protein>
<dbReference type="SMART" id="SM00028">
    <property type="entry name" value="TPR"/>
    <property type="match status" value="7"/>
</dbReference>
<keyword evidence="1" id="KW-0677">Repeat</keyword>
<feature type="repeat" description="TPR" evidence="3">
    <location>
        <begin position="490"/>
        <end position="523"/>
    </location>
</feature>
<evidence type="ECO:0000259" key="5">
    <source>
        <dbReference type="PROSITE" id="PS50011"/>
    </source>
</evidence>
<organism evidence="6 7">
    <name type="scientific">Paramecium primaurelia</name>
    <dbReference type="NCBI Taxonomy" id="5886"/>
    <lineage>
        <taxon>Eukaryota</taxon>
        <taxon>Sar</taxon>
        <taxon>Alveolata</taxon>
        <taxon>Ciliophora</taxon>
        <taxon>Intramacronucleata</taxon>
        <taxon>Oligohymenophorea</taxon>
        <taxon>Peniculida</taxon>
        <taxon>Parameciidae</taxon>
        <taxon>Paramecium</taxon>
    </lineage>
</organism>
<accession>A0A8S1MLD4</accession>
<dbReference type="Proteomes" id="UP000688137">
    <property type="component" value="Unassembled WGS sequence"/>
</dbReference>
<keyword evidence="7" id="KW-1185">Reference proteome</keyword>
<evidence type="ECO:0000313" key="7">
    <source>
        <dbReference type="Proteomes" id="UP000688137"/>
    </source>
</evidence>
<dbReference type="SMART" id="SM00220">
    <property type="entry name" value="S_TKc"/>
    <property type="match status" value="1"/>
</dbReference>
<dbReference type="PROSITE" id="PS50005">
    <property type="entry name" value="TPR"/>
    <property type="match status" value="3"/>
</dbReference>
<feature type="repeat" description="TPR" evidence="3">
    <location>
        <begin position="575"/>
        <end position="608"/>
    </location>
</feature>
<reference evidence="6" key="1">
    <citation type="submission" date="2021-01" db="EMBL/GenBank/DDBJ databases">
        <authorList>
            <consortium name="Genoscope - CEA"/>
            <person name="William W."/>
        </authorList>
    </citation>
    <scope>NUCLEOTIDE SEQUENCE</scope>
</reference>
<gene>
    <name evidence="6" type="ORF">PPRIM_AZ9-3.1.T0650125</name>
</gene>
<comment type="caution">
    <text evidence="6">The sequence shown here is derived from an EMBL/GenBank/DDBJ whole genome shotgun (WGS) entry which is preliminary data.</text>
</comment>
<dbReference type="InterPro" id="IPR000719">
    <property type="entry name" value="Prot_kinase_dom"/>
</dbReference>